<dbReference type="AlphaFoldDB" id="A0A7X5N3X7"/>
<evidence type="ECO:0000313" key="3">
    <source>
        <dbReference type="EMBL" id="NEL80454.1"/>
    </source>
</evidence>
<organism evidence="3 4">
    <name type="scientific">Xanthomonas perforans</name>
    <dbReference type="NCBI Taxonomy" id="442694"/>
    <lineage>
        <taxon>Bacteria</taxon>
        <taxon>Pseudomonadati</taxon>
        <taxon>Pseudomonadota</taxon>
        <taxon>Gammaproteobacteria</taxon>
        <taxon>Lysobacterales</taxon>
        <taxon>Lysobacteraceae</taxon>
        <taxon>Xanthomonas</taxon>
    </lineage>
</organism>
<evidence type="ECO:0000313" key="4">
    <source>
        <dbReference type="Proteomes" id="UP000471082"/>
    </source>
</evidence>
<feature type="compositionally biased region" description="Low complexity" evidence="1">
    <location>
        <begin position="28"/>
        <end position="51"/>
    </location>
</feature>
<reference evidence="3 4" key="1">
    <citation type="submission" date="2019-11" db="EMBL/GenBank/DDBJ databases">
        <title>Genome-resolved metagenomics to study the prevalence of co-infection and intraspecific heterogeneity among plant pathogen metapopulations.</title>
        <authorList>
            <person name="Newberry E."/>
            <person name="Bhandari R."/>
            <person name="Kemble J."/>
            <person name="Sikora E."/>
            <person name="Potnis N."/>
        </authorList>
    </citation>
    <scope>NUCLEOTIDE SEQUENCE [LARGE SCALE GENOMIC DNA]</scope>
    <source>
        <strain evidence="3">Xp_Tom_Tuscaloosa_18b</strain>
    </source>
</reference>
<comment type="caution">
    <text evidence="3">The sequence shown here is derived from an EMBL/GenBank/DDBJ whole genome shotgun (WGS) entry which is preliminary data.</text>
</comment>
<name>A0A7X5N3X7_XANPE</name>
<feature type="region of interest" description="Disordered" evidence="1">
    <location>
        <begin position="24"/>
        <end position="51"/>
    </location>
</feature>
<proteinExistence type="predicted"/>
<accession>A0A7X5N3X7</accession>
<dbReference type="PROSITE" id="PS51257">
    <property type="entry name" value="PROKAR_LIPOPROTEIN"/>
    <property type="match status" value="1"/>
</dbReference>
<evidence type="ECO:0000256" key="2">
    <source>
        <dbReference type="SAM" id="SignalP"/>
    </source>
</evidence>
<keyword evidence="2" id="KW-0732">Signal</keyword>
<sequence>MKTRFALTLMALLPILVACKAQDGSSDTAPAATTPAAETAPAPAAAAPAAD</sequence>
<feature type="chain" id="PRO_5030921130" evidence="2">
    <location>
        <begin position="22"/>
        <end position="51"/>
    </location>
</feature>
<dbReference type="EMBL" id="JAAGYU010001587">
    <property type="protein sequence ID" value="NEL80454.1"/>
    <property type="molecule type" value="Genomic_DNA"/>
</dbReference>
<feature type="non-terminal residue" evidence="3">
    <location>
        <position position="51"/>
    </location>
</feature>
<gene>
    <name evidence="3" type="ORF">G3W61_29885</name>
</gene>
<feature type="signal peptide" evidence="2">
    <location>
        <begin position="1"/>
        <end position="21"/>
    </location>
</feature>
<protein>
    <submittedName>
        <fullName evidence="3">Thiol:disulfide interchange protein DsbA/DsbL</fullName>
    </submittedName>
</protein>
<dbReference type="Proteomes" id="UP000471082">
    <property type="component" value="Unassembled WGS sequence"/>
</dbReference>
<evidence type="ECO:0000256" key="1">
    <source>
        <dbReference type="SAM" id="MobiDB-lite"/>
    </source>
</evidence>